<accession>A0A6T8ARB7</accession>
<evidence type="ECO:0000313" key="2">
    <source>
        <dbReference type="EMBL" id="CAE2237193.1"/>
    </source>
</evidence>
<name>A0A6T8ARB7_9EUKA</name>
<sequence>MFARNLPWLDASLMGRPAPEPADPIPGSTDAPPIDPSLTDADQTLAAELAAECVVEELEQTWLPMHAGCAQCHGFCFAMKDDVTRQLGVCGCVVANEMELAALESAPRNDGGGGIVLSHLALNRGFPVAVEFAMELAQCIQGAVEQPPEKKPDSFEAARRQRPAHGAARVPQHALAKRQVVTRKTHRLGQRGS</sequence>
<evidence type="ECO:0000313" key="3">
    <source>
        <dbReference type="EMBL" id="CAE2237195.1"/>
    </source>
</evidence>
<protein>
    <submittedName>
        <fullName evidence="3">Uncharacterized protein</fullName>
    </submittedName>
</protein>
<feature type="compositionally biased region" description="Basic and acidic residues" evidence="1">
    <location>
        <begin position="147"/>
        <end position="159"/>
    </location>
</feature>
<evidence type="ECO:0000256" key="1">
    <source>
        <dbReference type="SAM" id="MobiDB-lite"/>
    </source>
</evidence>
<dbReference type="EMBL" id="HBKO01026832">
    <property type="protein sequence ID" value="CAE2237195.1"/>
    <property type="molecule type" value="Transcribed_RNA"/>
</dbReference>
<reference evidence="3" key="1">
    <citation type="submission" date="2021-01" db="EMBL/GenBank/DDBJ databases">
        <authorList>
            <person name="Corre E."/>
            <person name="Pelletier E."/>
            <person name="Niang G."/>
            <person name="Scheremetjew M."/>
            <person name="Finn R."/>
            <person name="Kale V."/>
            <person name="Holt S."/>
            <person name="Cochrane G."/>
            <person name="Meng A."/>
            <person name="Brown T."/>
            <person name="Cohen L."/>
        </authorList>
    </citation>
    <scope>NUCLEOTIDE SEQUENCE</scope>
    <source>
        <strain evidence="3">UIO037</strain>
    </source>
</reference>
<dbReference type="AlphaFoldDB" id="A0A6T8ARB7"/>
<proteinExistence type="predicted"/>
<dbReference type="EMBL" id="HBKO01026831">
    <property type="protein sequence ID" value="CAE2237193.1"/>
    <property type="molecule type" value="Transcribed_RNA"/>
</dbReference>
<feature type="compositionally biased region" description="Basic residues" evidence="1">
    <location>
        <begin position="180"/>
        <end position="193"/>
    </location>
</feature>
<feature type="region of interest" description="Disordered" evidence="1">
    <location>
        <begin position="145"/>
        <end position="193"/>
    </location>
</feature>
<gene>
    <name evidence="2" type="ORF">CPOL0286_LOCUS12302</name>
    <name evidence="3" type="ORF">CPOL0286_LOCUS12303</name>
</gene>
<organism evidence="3">
    <name type="scientific">Prymnesium polylepis</name>
    <dbReference type="NCBI Taxonomy" id="72548"/>
    <lineage>
        <taxon>Eukaryota</taxon>
        <taxon>Haptista</taxon>
        <taxon>Haptophyta</taxon>
        <taxon>Prymnesiophyceae</taxon>
        <taxon>Prymnesiales</taxon>
        <taxon>Prymnesiaceae</taxon>
        <taxon>Prymnesium</taxon>
    </lineage>
</organism>
<feature type="region of interest" description="Disordered" evidence="1">
    <location>
        <begin position="13"/>
        <end position="39"/>
    </location>
</feature>